<dbReference type="EMBL" id="CAJNOE010001382">
    <property type="protein sequence ID" value="CAF1418305.1"/>
    <property type="molecule type" value="Genomic_DNA"/>
</dbReference>
<name>A0A815W1S8_9BILA</name>
<dbReference type="AlphaFoldDB" id="A0A815W1S8"/>
<proteinExistence type="inferred from homology"/>
<dbReference type="Gene3D" id="6.10.140.1230">
    <property type="match status" value="1"/>
</dbReference>
<accession>A0A815W1S8</accession>
<dbReference type="EMBL" id="CAJNOI010004194">
    <property type="protein sequence ID" value="CAF1539564.1"/>
    <property type="molecule type" value="Genomic_DNA"/>
</dbReference>
<comment type="caution">
    <text evidence="5">The sequence shown here is derived from an EMBL/GenBank/DDBJ whole genome shotgun (WGS) entry which is preliminary data.</text>
</comment>
<dbReference type="Proteomes" id="UP000663868">
    <property type="component" value="Unassembled WGS sequence"/>
</dbReference>
<protein>
    <submittedName>
        <fullName evidence="5">Uncharacterized protein</fullName>
    </submittedName>
</protein>
<feature type="compositionally biased region" description="Basic and acidic residues" evidence="2">
    <location>
        <begin position="12"/>
        <end position="30"/>
    </location>
</feature>
<evidence type="ECO:0000256" key="2">
    <source>
        <dbReference type="SAM" id="MobiDB-lite"/>
    </source>
</evidence>
<gene>
    <name evidence="5" type="ORF">BJG266_LOCUS45479</name>
    <name evidence="6" type="ORF">BJG266_LOCUS45812</name>
    <name evidence="3" type="ORF">IZO911_LOCUS40513</name>
    <name evidence="10" type="ORF">KXQ929_LOCUS36503</name>
    <name evidence="9" type="ORF">OKA104_LOCUS27599</name>
    <name evidence="7" type="ORF">QVE165_LOCUS62472</name>
    <name evidence="8" type="ORF">QVE165_LOCUS62838</name>
    <name evidence="4" type="ORF">VCS650_LOCUS40129</name>
</gene>
<dbReference type="EMBL" id="CAJNOM010004802">
    <property type="protein sequence ID" value="CAF1658900.1"/>
    <property type="molecule type" value="Genomic_DNA"/>
</dbReference>
<dbReference type="EMBL" id="CAJNON010001436">
    <property type="protein sequence ID" value="CAF1462606.1"/>
    <property type="molecule type" value="Genomic_DNA"/>
</dbReference>
<dbReference type="InterPro" id="IPR005024">
    <property type="entry name" value="Snf7_fam"/>
</dbReference>
<comment type="similarity">
    <text evidence="1">Belongs to the SNF7 family.</text>
</comment>
<evidence type="ECO:0000313" key="8">
    <source>
        <dbReference type="EMBL" id="CAF1658900.1"/>
    </source>
</evidence>
<evidence type="ECO:0000256" key="1">
    <source>
        <dbReference type="ARBA" id="ARBA00006190"/>
    </source>
</evidence>
<evidence type="ECO:0000313" key="5">
    <source>
        <dbReference type="EMBL" id="CAF1539564.1"/>
    </source>
</evidence>
<organism evidence="5 12">
    <name type="scientific">Adineta steineri</name>
    <dbReference type="NCBI Taxonomy" id="433720"/>
    <lineage>
        <taxon>Eukaryota</taxon>
        <taxon>Metazoa</taxon>
        <taxon>Spiralia</taxon>
        <taxon>Gnathifera</taxon>
        <taxon>Rotifera</taxon>
        <taxon>Eurotatoria</taxon>
        <taxon>Bdelloidea</taxon>
        <taxon>Adinetida</taxon>
        <taxon>Adinetidae</taxon>
        <taxon>Adineta</taxon>
    </lineage>
</organism>
<dbReference type="Proteomes" id="UP000663877">
    <property type="component" value="Unassembled WGS sequence"/>
</dbReference>
<dbReference type="Pfam" id="PF03357">
    <property type="entry name" value="Snf7"/>
    <property type="match status" value="1"/>
</dbReference>
<dbReference type="Proteomes" id="UP000663860">
    <property type="component" value="Unassembled WGS sequence"/>
</dbReference>
<evidence type="ECO:0000313" key="4">
    <source>
        <dbReference type="EMBL" id="CAF1462606.1"/>
    </source>
</evidence>
<dbReference type="Proteomes" id="UP000663891">
    <property type="component" value="Unassembled WGS sequence"/>
</dbReference>
<dbReference type="OrthoDB" id="5594417at2759"/>
<dbReference type="EMBL" id="CAJOAY010002562">
    <property type="protein sequence ID" value="CAF3962152.1"/>
    <property type="molecule type" value="Genomic_DNA"/>
</dbReference>
<evidence type="ECO:0000313" key="3">
    <source>
        <dbReference type="EMBL" id="CAF1418305.1"/>
    </source>
</evidence>
<reference evidence="5" key="1">
    <citation type="submission" date="2021-02" db="EMBL/GenBank/DDBJ databases">
        <authorList>
            <person name="Nowell W R."/>
        </authorList>
    </citation>
    <scope>NUCLEOTIDE SEQUENCE</scope>
</reference>
<dbReference type="Proteomes" id="UP000663832">
    <property type="component" value="Unassembled WGS sequence"/>
</dbReference>
<keyword evidence="11" id="KW-1185">Reference proteome</keyword>
<dbReference type="EMBL" id="CAJNOI010004412">
    <property type="protein sequence ID" value="CAF1544728.1"/>
    <property type="molecule type" value="Genomic_DNA"/>
</dbReference>
<dbReference type="GO" id="GO:0007034">
    <property type="term" value="P:vacuolar transport"/>
    <property type="evidence" value="ECO:0007669"/>
    <property type="project" value="InterPro"/>
</dbReference>
<sequence length="212" mass="23577">MFSKKSSIPEQAKAHSRELRKTDRELVRDRHKLEAEEQRIVNEIRKNASGGNKKAVEILAKQLVKIRNQKAQSFQASGQIQGLATQNTMMASNLKMANAMQSTAKTMAKMNKVMNPAQMAKVTQQFAQEHTKLGIKEEMMGETLDAAFGEEGDSEEEDAIVNQVLDEIGISMNEKMAIAPRVPAATSGMVSNRRQTNDEDAEIERMLANLKS</sequence>
<evidence type="ECO:0000313" key="7">
    <source>
        <dbReference type="EMBL" id="CAF1656870.1"/>
    </source>
</evidence>
<dbReference type="Proteomes" id="UP000663881">
    <property type="component" value="Unassembled WGS sequence"/>
</dbReference>
<dbReference type="EMBL" id="CAJNOM010004571">
    <property type="protein sequence ID" value="CAF1656870.1"/>
    <property type="molecule type" value="Genomic_DNA"/>
</dbReference>
<feature type="region of interest" description="Disordered" evidence="2">
    <location>
        <begin position="1"/>
        <end position="30"/>
    </location>
</feature>
<dbReference type="EMBL" id="CAJOBB010005700">
    <property type="protein sequence ID" value="CAF4137358.1"/>
    <property type="molecule type" value="Genomic_DNA"/>
</dbReference>
<evidence type="ECO:0000313" key="11">
    <source>
        <dbReference type="Proteomes" id="UP000663832"/>
    </source>
</evidence>
<evidence type="ECO:0000313" key="6">
    <source>
        <dbReference type="EMBL" id="CAF1544728.1"/>
    </source>
</evidence>
<evidence type="ECO:0000313" key="10">
    <source>
        <dbReference type="EMBL" id="CAF4137358.1"/>
    </source>
</evidence>
<evidence type="ECO:0000313" key="12">
    <source>
        <dbReference type="Proteomes" id="UP000663877"/>
    </source>
</evidence>
<dbReference type="PANTHER" id="PTHR10476">
    <property type="entry name" value="CHARGED MULTIVESICULAR BODY PROTEIN"/>
    <property type="match status" value="1"/>
</dbReference>
<evidence type="ECO:0000313" key="9">
    <source>
        <dbReference type="EMBL" id="CAF3962152.1"/>
    </source>
</evidence>